<reference evidence="1" key="1">
    <citation type="journal article" date="2013" name="Environ. Microbiol.">
        <title>Microbiota from the distal guts of lean and obese adolescents exhibit partial functional redundancy besides clear differences in community structure.</title>
        <authorList>
            <person name="Ferrer M."/>
            <person name="Ruiz A."/>
            <person name="Lanza F."/>
            <person name="Haange S.B."/>
            <person name="Oberbach A."/>
            <person name="Till H."/>
            <person name="Bargiela R."/>
            <person name="Campoy C."/>
            <person name="Segura M.T."/>
            <person name="Richter M."/>
            <person name="von Bergen M."/>
            <person name="Seifert J."/>
            <person name="Suarez A."/>
        </authorList>
    </citation>
    <scope>NUCLEOTIDE SEQUENCE</scope>
</reference>
<dbReference type="EMBL" id="AJWZ01000743">
    <property type="protein sequence ID" value="EKC75897.1"/>
    <property type="molecule type" value="Genomic_DNA"/>
</dbReference>
<feature type="non-terminal residue" evidence="1">
    <location>
        <position position="1"/>
    </location>
</feature>
<gene>
    <name evidence="1" type="ORF">OBE_01126</name>
</gene>
<dbReference type="AlphaFoldDB" id="K1TS36"/>
<name>K1TS36_9ZZZZ</name>
<evidence type="ECO:0000313" key="1">
    <source>
        <dbReference type="EMBL" id="EKC75897.1"/>
    </source>
</evidence>
<proteinExistence type="predicted"/>
<protein>
    <submittedName>
        <fullName evidence="1">Uncharacterized protein</fullName>
    </submittedName>
</protein>
<sequence length="83" mass="9725">LRCYVKDYGEEKILELVKYRRSHKQEEATGTEGISVRPNRGYMRSLLLHSHDNDRVYIEKLQATIPSIDIRKKLAIRERLGGI</sequence>
<comment type="caution">
    <text evidence="1">The sequence shown here is derived from an EMBL/GenBank/DDBJ whole genome shotgun (WGS) entry which is preliminary data.</text>
</comment>
<organism evidence="1">
    <name type="scientific">human gut metagenome</name>
    <dbReference type="NCBI Taxonomy" id="408170"/>
    <lineage>
        <taxon>unclassified sequences</taxon>
        <taxon>metagenomes</taxon>
        <taxon>organismal metagenomes</taxon>
    </lineage>
</organism>
<accession>K1TS36</accession>